<dbReference type="SUPFAM" id="SSF53474">
    <property type="entry name" value="alpha/beta-Hydrolases"/>
    <property type="match status" value="1"/>
</dbReference>
<comment type="caution">
    <text evidence="5">The sequence shown here is derived from an EMBL/GenBank/DDBJ whole genome shotgun (WGS) entry which is preliminary data.</text>
</comment>
<feature type="signal peptide" evidence="3">
    <location>
        <begin position="1"/>
        <end position="19"/>
    </location>
</feature>
<dbReference type="InterPro" id="IPR029058">
    <property type="entry name" value="AB_hydrolase_fold"/>
</dbReference>
<dbReference type="InterPro" id="IPR002018">
    <property type="entry name" value="CarbesteraseB"/>
</dbReference>
<dbReference type="InterPro" id="IPR019826">
    <property type="entry name" value="Carboxylesterase_B_AS"/>
</dbReference>
<dbReference type="Gene3D" id="3.40.50.1820">
    <property type="entry name" value="alpha/beta hydrolase"/>
    <property type="match status" value="1"/>
</dbReference>
<comment type="similarity">
    <text evidence="1 3">Belongs to the type-B carboxylesterase/lipase family.</text>
</comment>
<dbReference type="PROSITE" id="PS00941">
    <property type="entry name" value="CARBOXYLESTERASE_B_2"/>
    <property type="match status" value="1"/>
</dbReference>
<evidence type="ECO:0000256" key="2">
    <source>
        <dbReference type="ARBA" id="ARBA00022801"/>
    </source>
</evidence>
<dbReference type="PROSITE" id="PS00122">
    <property type="entry name" value="CARBOXYLESTERASE_B_1"/>
    <property type="match status" value="1"/>
</dbReference>
<reference evidence="5 6" key="1">
    <citation type="submission" date="2024-05" db="EMBL/GenBank/DDBJ databases">
        <title>Sphingomonas sp. HF-S3 16S ribosomal RNA gene Genome sequencing and assembly.</title>
        <authorList>
            <person name="Lee H."/>
        </authorList>
    </citation>
    <scope>NUCLEOTIDE SEQUENCE [LARGE SCALE GENOMIC DNA]</scope>
    <source>
        <strain evidence="5 6">HF-S3</strain>
    </source>
</reference>
<accession>A0ABV0B2W4</accession>
<keyword evidence="2 3" id="KW-0378">Hydrolase</keyword>
<feature type="chain" id="PRO_5044958890" description="Carboxylic ester hydrolase" evidence="3">
    <location>
        <begin position="20"/>
        <end position="495"/>
    </location>
</feature>
<gene>
    <name evidence="5" type="ORF">TPR58_02075</name>
</gene>
<keyword evidence="3" id="KW-0732">Signal</keyword>
<proteinExistence type="inferred from homology"/>
<name>A0ABV0B2W4_9SPHN</name>
<evidence type="ECO:0000313" key="6">
    <source>
        <dbReference type="Proteomes" id="UP001427805"/>
    </source>
</evidence>
<keyword evidence="6" id="KW-1185">Reference proteome</keyword>
<dbReference type="RefSeq" id="WP_346244936.1">
    <property type="nucleotide sequence ID" value="NZ_JBDIZK010000001.1"/>
</dbReference>
<feature type="domain" description="Carboxylesterase type B" evidence="4">
    <location>
        <begin position="360"/>
        <end position="474"/>
    </location>
</feature>
<dbReference type="Proteomes" id="UP001427805">
    <property type="component" value="Unassembled WGS sequence"/>
</dbReference>
<dbReference type="InterPro" id="IPR019819">
    <property type="entry name" value="Carboxylesterase_B_CS"/>
</dbReference>
<evidence type="ECO:0000313" key="5">
    <source>
        <dbReference type="EMBL" id="MEN3745938.1"/>
    </source>
</evidence>
<dbReference type="PANTHER" id="PTHR11559">
    <property type="entry name" value="CARBOXYLESTERASE"/>
    <property type="match status" value="1"/>
</dbReference>
<feature type="domain" description="Carboxylesterase type B" evidence="4">
    <location>
        <begin position="20"/>
        <end position="326"/>
    </location>
</feature>
<dbReference type="EC" id="3.1.1.-" evidence="3"/>
<evidence type="ECO:0000256" key="1">
    <source>
        <dbReference type="ARBA" id="ARBA00005964"/>
    </source>
</evidence>
<protein>
    <recommendedName>
        <fullName evidence="3">Carboxylic ester hydrolase</fullName>
        <ecNumber evidence="3">3.1.1.-</ecNumber>
    </recommendedName>
</protein>
<evidence type="ECO:0000259" key="4">
    <source>
        <dbReference type="Pfam" id="PF00135"/>
    </source>
</evidence>
<sequence length="495" mass="50879">MIRSLIVLMALGATLPAAAQEVPTDTGQVRGRADGAVTVFKGLPYAAPPTGALRWRRPQAPTRWNGVREAVTFGADCLQNMLPGMAGSGRPMSEDCLYLNIWMPKPVAGATLPVMVWIHGGGFVSGSSALPETDGARLAGRGVVLVSFNYRLGRLGFFAHPALSAERDGGPTGNWGLMDQIAALAWVRRNIAAFGGDPANVTIFGESSGGESVARLMASPEAKGLFAKAITASGGGRDTWPTLAQAEAKGSAFANGADAAALRALPASAVLGGITMMNKEEDRYSGPITDGAIVPANADQLFAAGKQVAIPYIVGGNDDELSFVPAAFLPMLNGPVLATLASGADAVKAAYGSPQAADRHVAGDVLFAEPALALATRHARSGAPTWLYRFGYVAAAKRKADAGAGHATDVIFQFDNLAKDDPAPMPDDLAAADLLARYWTNFAKTGDPNGAGLPVWRPLDPASPETLSIGIAGTGMAPATTPALAAIAAARDAAK</sequence>
<evidence type="ECO:0000256" key="3">
    <source>
        <dbReference type="RuleBase" id="RU361235"/>
    </source>
</evidence>
<dbReference type="InterPro" id="IPR050309">
    <property type="entry name" value="Type-B_Carboxylest/Lipase"/>
</dbReference>
<dbReference type="EMBL" id="JBDIZK010000001">
    <property type="protein sequence ID" value="MEN3745938.1"/>
    <property type="molecule type" value="Genomic_DNA"/>
</dbReference>
<dbReference type="Pfam" id="PF00135">
    <property type="entry name" value="COesterase"/>
    <property type="match status" value="2"/>
</dbReference>
<organism evidence="5 6">
    <name type="scientific">Sphingomonas rustica</name>
    <dbReference type="NCBI Taxonomy" id="3103142"/>
    <lineage>
        <taxon>Bacteria</taxon>
        <taxon>Pseudomonadati</taxon>
        <taxon>Pseudomonadota</taxon>
        <taxon>Alphaproteobacteria</taxon>
        <taxon>Sphingomonadales</taxon>
        <taxon>Sphingomonadaceae</taxon>
        <taxon>Sphingomonas</taxon>
    </lineage>
</organism>